<name>A0A7S9LTB4_9RHOB</name>
<organism evidence="1 2">
    <name type="scientific">Pontivivens ytuae</name>
    <dbReference type="NCBI Taxonomy" id="2789856"/>
    <lineage>
        <taxon>Bacteria</taxon>
        <taxon>Pseudomonadati</taxon>
        <taxon>Pseudomonadota</taxon>
        <taxon>Alphaproteobacteria</taxon>
        <taxon>Rhodobacterales</taxon>
        <taxon>Paracoccaceae</taxon>
        <taxon>Pontivivens</taxon>
    </lineage>
</organism>
<evidence type="ECO:0000313" key="2">
    <source>
        <dbReference type="Proteomes" id="UP000594800"/>
    </source>
</evidence>
<reference evidence="1 2" key="1">
    <citation type="submission" date="2020-11" db="EMBL/GenBank/DDBJ databases">
        <title>Description of Pontivivens ytuae sp. nov. isolated from deep sea sediment of Mariana Trench.</title>
        <authorList>
            <person name="Wang Z."/>
            <person name="Sun Q.-L."/>
            <person name="Xu X.-D."/>
            <person name="Tang Y.-Z."/>
            <person name="Zhang J."/>
        </authorList>
    </citation>
    <scope>NUCLEOTIDE SEQUENCE [LARGE SCALE GENOMIC DNA]</scope>
    <source>
        <strain evidence="1 2">MT2928</strain>
    </source>
</reference>
<dbReference type="SUPFAM" id="SSF55961">
    <property type="entry name" value="Bet v1-like"/>
    <property type="match status" value="1"/>
</dbReference>
<accession>A0A7S9LTB4</accession>
<dbReference type="AlphaFoldDB" id="A0A7S9LTB4"/>
<keyword evidence="2" id="KW-1185">Reference proteome</keyword>
<dbReference type="EMBL" id="CP064942">
    <property type="protein sequence ID" value="QPH54761.1"/>
    <property type="molecule type" value="Genomic_DNA"/>
</dbReference>
<evidence type="ECO:0000313" key="1">
    <source>
        <dbReference type="EMBL" id="QPH54761.1"/>
    </source>
</evidence>
<protein>
    <submittedName>
        <fullName evidence="1">Uncharacterized protein</fullName>
    </submittedName>
</protein>
<sequence>MKSHTAEIQRITVTKADPPHAFSYDFEPPYPEPNGLHHGTFSVRIEEVAQGLCEVTITERRKAQTLGNVVLGWLDDLPRDRMICARARIEGRRDWSMIGRQLPQR</sequence>
<proteinExistence type="predicted"/>
<dbReference type="Proteomes" id="UP000594800">
    <property type="component" value="Chromosome"/>
</dbReference>
<gene>
    <name evidence="1" type="ORF">I0K15_03000</name>
</gene>
<dbReference type="KEGG" id="poz:I0K15_03000"/>